<dbReference type="EMBL" id="AP024329">
    <property type="protein sequence ID" value="BCQ33397.1"/>
    <property type="molecule type" value="Genomic_DNA"/>
</dbReference>
<reference evidence="1 2" key="1">
    <citation type="submission" date="2021-01" db="EMBL/GenBank/DDBJ databases">
        <title>Complete genome sequence of Erwinia rhapontici MAFF 311153.</title>
        <authorList>
            <person name="Morohoshi T."/>
            <person name="Someya N."/>
        </authorList>
    </citation>
    <scope>NUCLEOTIDE SEQUENCE [LARGE SCALE GENOMIC DNA]</scope>
    <source>
        <strain evidence="1 2">MAFF 311153</strain>
    </source>
</reference>
<proteinExistence type="predicted"/>
<name>A0ABM7MW51_ERWRD</name>
<dbReference type="Proteomes" id="UP000677515">
    <property type="component" value="Chromosome"/>
</dbReference>
<sequence length="79" mass="8783">MKITVTDTPENADEAFVINSLWQHNAKITPVDIHPLFLTLRDENQQIFAGLVARTWWGGWKCSICGSAMPAGVKVWGVT</sequence>
<evidence type="ECO:0000313" key="1">
    <source>
        <dbReference type="EMBL" id="BCQ33397.1"/>
    </source>
</evidence>
<keyword evidence="2" id="KW-1185">Reference proteome</keyword>
<organism evidence="1 2">
    <name type="scientific">Erwinia rhapontici</name>
    <name type="common">Pectobacterium rhapontici</name>
    <dbReference type="NCBI Taxonomy" id="55212"/>
    <lineage>
        <taxon>Bacteria</taxon>
        <taxon>Pseudomonadati</taxon>
        <taxon>Pseudomonadota</taxon>
        <taxon>Gammaproteobacteria</taxon>
        <taxon>Enterobacterales</taxon>
        <taxon>Erwiniaceae</taxon>
        <taxon>Erwinia</taxon>
    </lineage>
</organism>
<evidence type="ECO:0008006" key="3">
    <source>
        <dbReference type="Google" id="ProtNLM"/>
    </source>
</evidence>
<gene>
    <name evidence="1" type="ORF">ERHA53_07400</name>
</gene>
<accession>A0ABM7MW51</accession>
<evidence type="ECO:0000313" key="2">
    <source>
        <dbReference type="Proteomes" id="UP000677515"/>
    </source>
</evidence>
<protein>
    <recommendedName>
        <fullName evidence="3">Acetyltransferase (GNAT) family protein</fullName>
    </recommendedName>
</protein>